<evidence type="ECO:0000259" key="1">
    <source>
        <dbReference type="Pfam" id="PF10536"/>
    </source>
</evidence>
<evidence type="ECO:0000313" key="2">
    <source>
        <dbReference type="EMBL" id="RYR63163.1"/>
    </source>
</evidence>
<name>A0A445DIZ4_ARAHY</name>
<dbReference type="GO" id="GO:0010073">
    <property type="term" value="P:meristem maintenance"/>
    <property type="evidence" value="ECO:0007669"/>
    <property type="project" value="InterPro"/>
</dbReference>
<sequence>MVENYLRSTRFYHVSRIEVIRGFYLLLAALVERWRPKTHTFILPVGEIIVTLEDVAHIFGLRID</sequence>
<reference evidence="2 3" key="1">
    <citation type="submission" date="2019-01" db="EMBL/GenBank/DDBJ databases">
        <title>Sequencing of cultivated peanut Arachis hypogaea provides insights into genome evolution and oil improvement.</title>
        <authorList>
            <person name="Chen X."/>
        </authorList>
    </citation>
    <scope>NUCLEOTIDE SEQUENCE [LARGE SCALE GENOMIC DNA]</scope>
    <source>
        <strain evidence="3">cv. Fuhuasheng</strain>
        <tissue evidence="2">Leaves</tissue>
    </source>
</reference>
<dbReference type="PANTHER" id="PTHR46033">
    <property type="entry name" value="PROTEIN MAIN-LIKE 2"/>
    <property type="match status" value="1"/>
</dbReference>
<accession>A0A445DIZ4</accession>
<dbReference type="Proteomes" id="UP000289738">
    <property type="component" value="Chromosome A04"/>
</dbReference>
<organism evidence="2 3">
    <name type="scientific">Arachis hypogaea</name>
    <name type="common">Peanut</name>
    <dbReference type="NCBI Taxonomy" id="3818"/>
    <lineage>
        <taxon>Eukaryota</taxon>
        <taxon>Viridiplantae</taxon>
        <taxon>Streptophyta</taxon>
        <taxon>Embryophyta</taxon>
        <taxon>Tracheophyta</taxon>
        <taxon>Spermatophyta</taxon>
        <taxon>Magnoliopsida</taxon>
        <taxon>eudicotyledons</taxon>
        <taxon>Gunneridae</taxon>
        <taxon>Pentapetalae</taxon>
        <taxon>rosids</taxon>
        <taxon>fabids</taxon>
        <taxon>Fabales</taxon>
        <taxon>Fabaceae</taxon>
        <taxon>Papilionoideae</taxon>
        <taxon>50 kb inversion clade</taxon>
        <taxon>dalbergioids sensu lato</taxon>
        <taxon>Dalbergieae</taxon>
        <taxon>Pterocarpus clade</taxon>
        <taxon>Arachis</taxon>
    </lineage>
</organism>
<dbReference type="AlphaFoldDB" id="A0A445DIZ4"/>
<gene>
    <name evidence="2" type="ORF">Ahy_A04g020959</name>
</gene>
<dbReference type="EMBL" id="SDMP01000004">
    <property type="protein sequence ID" value="RYR63163.1"/>
    <property type="molecule type" value="Genomic_DNA"/>
</dbReference>
<dbReference type="Pfam" id="PF10536">
    <property type="entry name" value="PMD"/>
    <property type="match status" value="1"/>
</dbReference>
<evidence type="ECO:0000313" key="3">
    <source>
        <dbReference type="Proteomes" id="UP000289738"/>
    </source>
</evidence>
<feature type="domain" description="Aminotransferase-like plant mobile" evidence="1">
    <location>
        <begin position="14"/>
        <end position="64"/>
    </location>
</feature>
<dbReference type="InterPro" id="IPR019557">
    <property type="entry name" value="AminoTfrase-like_pln_mobile"/>
</dbReference>
<proteinExistence type="predicted"/>
<dbReference type="InterPro" id="IPR044824">
    <property type="entry name" value="MAIN-like"/>
</dbReference>
<dbReference type="PANTHER" id="PTHR46033:SF8">
    <property type="entry name" value="PROTEIN MAINTENANCE OF MERISTEMS-LIKE"/>
    <property type="match status" value="1"/>
</dbReference>
<comment type="caution">
    <text evidence="2">The sequence shown here is derived from an EMBL/GenBank/DDBJ whole genome shotgun (WGS) entry which is preliminary data.</text>
</comment>
<protein>
    <recommendedName>
        <fullName evidence="1">Aminotransferase-like plant mobile domain-containing protein</fullName>
    </recommendedName>
</protein>
<keyword evidence="3" id="KW-1185">Reference proteome</keyword>